<dbReference type="Proteomes" id="UP000547874">
    <property type="component" value="Unassembled WGS sequence"/>
</dbReference>
<evidence type="ECO:0000313" key="21">
    <source>
        <dbReference type="Proteomes" id="UP000293434"/>
    </source>
</evidence>
<sequence>MSLHFAILFWLALIFLVAATFILVLMKKTSKESKKESYLSFTVILYIFGFAILIYTFIFGVL</sequence>
<evidence type="ECO:0000313" key="31">
    <source>
        <dbReference type="Proteomes" id="UP000478867"/>
    </source>
</evidence>
<reference evidence="11" key="1">
    <citation type="journal article" date="2015" name="J. Infect. Dis.">
        <title>Parallel Epidemics of Community-Associated Methicillin-Resistant Staphylococcus aureus USA300 Infection in North and South America.</title>
        <authorList>
            <person name="Planet P.J."/>
            <person name="Diaz L."/>
            <person name="Kolokotronis S.O."/>
            <person name="Narechania A."/>
            <person name="Reyes J."/>
            <person name="Xing G."/>
            <person name="Rincon S."/>
            <person name="Smith H."/>
            <person name="Panesso D."/>
            <person name="Ryan C."/>
            <person name="Smith D.P."/>
            <person name="Guzman M."/>
            <person name="Zurita J."/>
            <person name="Sebra R."/>
            <person name="Deikus G."/>
            <person name="Nolan R.L."/>
            <person name="Tenover F.C."/>
            <person name="Weinstock G.M."/>
            <person name="Robinson D.A."/>
            <person name="Arias C.A."/>
        </authorList>
    </citation>
    <scope>NUCLEOTIDE SEQUENCE</scope>
    <source>
        <strain evidence="11">CA15</strain>
        <strain evidence="12">M121</strain>
    </source>
</reference>
<evidence type="ECO:0000313" key="22">
    <source>
        <dbReference type="Proteomes" id="UP000294017"/>
    </source>
</evidence>
<reference evidence="14" key="10">
    <citation type="submission" date="2023-08" db="EMBL/GenBank/DDBJ databases">
        <authorList>
            <person name="Zhao H."/>
            <person name="Wang X."/>
        </authorList>
    </citation>
    <scope>NUCLEOTIDE SEQUENCE</scope>
    <source>
        <strain evidence="14">NC-4</strain>
    </source>
</reference>
<dbReference type="Proteomes" id="UP000478867">
    <property type="component" value="Unassembled WGS sequence"/>
</dbReference>
<accession>A0A0D6HZ40</accession>
<name>A0A0D6HZ40_STAAU</name>
<accession>A0A1E8WSZ1</accession>
<evidence type="ECO:0000313" key="34">
    <source>
        <dbReference type="Proteomes" id="UP000547874"/>
    </source>
</evidence>
<dbReference type="Proteomes" id="UP000251686">
    <property type="component" value="Unassembled WGS sequence"/>
</dbReference>
<dbReference type="EMBL" id="JAIUEN010000031">
    <property type="protein sequence ID" value="MCE3361780.1"/>
    <property type="molecule type" value="Genomic_DNA"/>
</dbReference>
<dbReference type="Proteomes" id="UP000466646">
    <property type="component" value="Unassembled WGS sequence"/>
</dbReference>
<dbReference type="Proteomes" id="UP001200271">
    <property type="component" value="Unassembled WGS sequence"/>
</dbReference>
<dbReference type="EMBL" id="CAIIGD010000002">
    <property type="protein sequence ID" value="CAC8199642.1"/>
    <property type="molecule type" value="Genomic_DNA"/>
</dbReference>
<reference evidence="30 31" key="5">
    <citation type="submission" date="2019-11" db="EMBL/GenBank/DDBJ databases">
        <title>Implementation of targeted gown and glove precautions to prevent Staphylococcus aureus acquisition in community-based nursing homes.</title>
        <authorList>
            <person name="Stine O.C."/>
        </authorList>
    </citation>
    <scope>NUCLEOTIDE SEQUENCE [LARGE SCALE GENOMIC DNA]</scope>
    <source>
        <strain evidence="16 31">S_1081.LBCF.DN</strain>
        <strain evidence="15 30">S_2062.LAUP.DI</strain>
    </source>
</reference>
<reference evidence="23 24" key="6">
    <citation type="submission" date="2019-12" db="EMBL/GenBank/DDBJ databases">
        <authorList>
            <consortium name="Pathogen Informatics"/>
        </authorList>
    </citation>
    <scope>NUCLEOTIDE SEQUENCE [LARGE SCALE GENOMIC DNA]</scope>
    <source>
        <strain evidence="9 33">MOS105</strain>
        <strain evidence="10">NCTC13131</strain>
        <strain evidence="2 26">S040_N01_C01</strain>
        <strain evidence="3 24">S087_N01_C01</strain>
        <strain evidence="8 32">SG160</strain>
        <strain evidence="6 28">T012_N10_C04</strain>
        <strain evidence="4 23">T012_N16_C08</strain>
        <strain evidence="5 25">T065_N03_C06</strain>
        <strain evidence="7 27">T197_A02_C01</strain>
    </source>
</reference>
<dbReference type="EMBL" id="LFVP01000002">
    <property type="protein sequence ID" value="KSA81123.1"/>
    <property type="molecule type" value="Genomic_DNA"/>
</dbReference>
<protein>
    <submittedName>
        <fullName evidence="11">Membrane protein</fullName>
    </submittedName>
</protein>
<evidence type="ECO:0000313" key="11">
    <source>
        <dbReference type="EMBL" id="KMR37340.1"/>
    </source>
</evidence>
<reference evidence="13" key="3">
    <citation type="journal article" date="2016" name="J. Infect. Dis.">
        <title>Comparative Genomics of Community-Associated Methicillin-Resistant Staphylococcus aureus Shows the Emergence of Clone ST8-USA300 in Geneva, Switzerland.</title>
        <authorList>
            <person name="Von Dach E."/>
            <person name="Diene S.M."/>
            <person name="Fankhauser C."/>
            <person name="Schrenzel J."/>
            <person name="Harbarth S."/>
            <person name="Francois P."/>
        </authorList>
    </citation>
    <scope>NUCLEOTIDE SEQUENCE</scope>
    <source>
        <strain evidence="13">MRSA_S26</strain>
    </source>
</reference>
<evidence type="ECO:0000313" key="12">
    <source>
        <dbReference type="EMBL" id="KMR56257.1"/>
    </source>
</evidence>
<dbReference type="EMBL" id="LALJ01000006">
    <property type="protein sequence ID" value="KMR37340.1"/>
    <property type="molecule type" value="Genomic_DNA"/>
</dbReference>
<dbReference type="Proteomes" id="UP000442696">
    <property type="component" value="Unassembled WGS sequence"/>
</dbReference>
<dbReference type="EMBL" id="CACTWD010000001">
    <property type="protein sequence ID" value="CAA4672155.1"/>
    <property type="molecule type" value="Genomic_DNA"/>
</dbReference>
<evidence type="ECO:0000313" key="33">
    <source>
        <dbReference type="Proteomes" id="UP000507112"/>
    </source>
</evidence>
<dbReference type="EMBL" id="CACTQT010000002">
    <property type="protein sequence ID" value="CAA4358615.1"/>
    <property type="molecule type" value="Genomic_DNA"/>
</dbReference>
<dbReference type="EMBL" id="CACTPI010000002">
    <property type="protein sequence ID" value="CAA4086025.1"/>
    <property type="molecule type" value="Genomic_DNA"/>
</dbReference>
<dbReference type="EMBL" id="RQTC01000243">
    <property type="protein sequence ID" value="RZH91349.1"/>
    <property type="molecule type" value="Genomic_DNA"/>
</dbReference>
<evidence type="ECO:0000313" key="3">
    <source>
        <dbReference type="EMBL" id="CAA4095713.1"/>
    </source>
</evidence>
<evidence type="ECO:0000313" key="29">
    <source>
        <dbReference type="Proteomes" id="UP000466646"/>
    </source>
</evidence>
<evidence type="ECO:0000313" key="5">
    <source>
        <dbReference type="EMBL" id="CAA4672155.1"/>
    </source>
</evidence>
<dbReference type="Proteomes" id="UP000459702">
    <property type="component" value="Unassembled WGS sequence"/>
</dbReference>
<evidence type="ECO:0000313" key="7">
    <source>
        <dbReference type="EMBL" id="CAA6307763.1"/>
    </source>
</evidence>
<evidence type="ECO:0000313" key="23">
    <source>
        <dbReference type="Proteomes" id="UP000442696"/>
    </source>
</evidence>
<evidence type="ECO:0000313" key="26">
    <source>
        <dbReference type="Proteomes" id="UP000443708"/>
    </source>
</evidence>
<dbReference type="Proteomes" id="UP000459586">
    <property type="component" value="Unassembled WGS sequence"/>
</dbReference>
<dbReference type="Proteomes" id="UP000052129">
    <property type="component" value="Unassembled WGS sequence"/>
</dbReference>
<dbReference type="RefSeq" id="WP_000052078.1">
    <property type="nucleotide sequence ID" value="NC_021670.1"/>
</dbReference>
<reference evidence="18 34" key="7">
    <citation type="journal article" date="2020" name="J. Antimicrob. Chemother.">
        <title>Detection of heterogeneous vancomycin intermediate resistance in MRSA isolates from Latin America.</title>
        <authorList>
            <person name="Castro B.E."/>
            <person name="Berrio M."/>
            <person name="Vargas M.L."/>
            <person name="Carvajal L.P."/>
            <person name="Millan L.V."/>
            <person name="Rios R."/>
            <person name="Hernandez A.K."/>
            <person name="Rincon S."/>
            <person name="Cubides P."/>
            <person name="Forero E."/>
            <person name="Dinh A."/>
            <person name="Seas C."/>
            <person name="Munita J.M."/>
            <person name="Arias C.A."/>
            <person name="Reyes J."/>
            <person name="Diaz L."/>
        </authorList>
    </citation>
    <scope>NUCLEOTIDE SEQUENCE [LARGE SCALE GENOMIC DNA]</scope>
    <source>
        <strain evidence="18 34">UE1097</strain>
    </source>
</reference>
<dbReference type="EMBL" id="WPTS01000020">
    <property type="protein sequence ID" value="MVK34127.1"/>
    <property type="molecule type" value="Genomic_DNA"/>
</dbReference>
<evidence type="ECO:0000313" key="6">
    <source>
        <dbReference type="EMBL" id="CAA6033761.1"/>
    </source>
</evidence>
<dbReference type="EMBL" id="CAIGXB010000001">
    <property type="protein sequence ID" value="CAC5774508.1"/>
    <property type="molecule type" value="Genomic_DNA"/>
</dbReference>
<evidence type="ECO:0000313" key="17">
    <source>
        <dbReference type="EMBL" id="NDP57352.1"/>
    </source>
</evidence>
<dbReference type="AlphaFoldDB" id="A0A0D6HZ40"/>
<evidence type="ECO:0000313" key="20">
    <source>
        <dbReference type="EMBL" id="RZI05849.1"/>
    </source>
</evidence>
<evidence type="ECO:0000313" key="24">
    <source>
        <dbReference type="Proteomes" id="UP000442782"/>
    </source>
</evidence>
<evidence type="ECO:0000313" key="16">
    <source>
        <dbReference type="EMBL" id="MVM09654.1"/>
    </source>
</evidence>
<dbReference type="EMBL" id="JAANEC010000116">
    <property type="protein sequence ID" value="NUY13193.1"/>
    <property type="molecule type" value="Genomic_DNA"/>
</dbReference>
<evidence type="ECO:0000313" key="27">
    <source>
        <dbReference type="Proteomes" id="UP000459586"/>
    </source>
</evidence>
<evidence type="ECO:0000313" key="10">
    <source>
        <dbReference type="EMBL" id="CAD7353299.1"/>
    </source>
</evidence>
<dbReference type="EMBL" id="CACURZ010000001">
    <property type="protein sequence ID" value="CAA6307763.1"/>
    <property type="molecule type" value="Genomic_DNA"/>
</dbReference>
<evidence type="ECO:0000313" key="13">
    <source>
        <dbReference type="EMBL" id="KSA81123.1"/>
    </source>
</evidence>
<evidence type="ECO:0000256" key="1">
    <source>
        <dbReference type="SAM" id="Phobius"/>
    </source>
</evidence>
<feature type="transmembrane region" description="Helical" evidence="1">
    <location>
        <begin position="38"/>
        <end position="61"/>
    </location>
</feature>
<dbReference type="EMBL" id="CACTOE010000004">
    <property type="protein sequence ID" value="CAA4095713.1"/>
    <property type="molecule type" value="Genomic_DNA"/>
</dbReference>
<reference evidence="21 22" key="4">
    <citation type="submission" date="2018-11" db="EMBL/GenBank/DDBJ databases">
        <title>Genomic profiling of Staphylococcus species from a Poultry farm system in KwaZulu-Natal, South Africa.</title>
        <authorList>
            <person name="Amoako D.G."/>
            <person name="Somboro A.M."/>
            <person name="Abia A.L.K."/>
            <person name="Bester L.A."/>
            <person name="Essack S.Y."/>
        </authorList>
    </citation>
    <scope>NUCLEOTIDE SEQUENCE [LARGE SCALE GENOMIC DNA]</scope>
    <source>
        <strain evidence="20 22">SA12</strain>
        <strain evidence="19 21">SA9</strain>
    </source>
</reference>
<keyword evidence="1" id="KW-0812">Transmembrane</keyword>
<organism evidence="11">
    <name type="scientific">Staphylococcus aureus</name>
    <dbReference type="NCBI Taxonomy" id="1280"/>
    <lineage>
        <taxon>Bacteria</taxon>
        <taxon>Bacillati</taxon>
        <taxon>Bacillota</taxon>
        <taxon>Bacilli</taxon>
        <taxon>Bacillales</taxon>
        <taxon>Staphylococcaceae</taxon>
        <taxon>Staphylococcus</taxon>
    </lineage>
</organism>
<dbReference type="Proteomes" id="UP000293434">
    <property type="component" value="Unassembled WGS sequence"/>
</dbReference>
<dbReference type="Proteomes" id="UP000294017">
    <property type="component" value="Unassembled WGS sequence"/>
</dbReference>
<dbReference type="OMA" id="HLTILLW"/>
<dbReference type="Proteomes" id="UP000507112">
    <property type="component" value="Unassembled WGS sequence"/>
</dbReference>
<dbReference type="EMBL" id="CACUNS010000001">
    <property type="protein sequence ID" value="CAA6033761.1"/>
    <property type="molecule type" value="Genomic_DNA"/>
</dbReference>
<dbReference type="Proteomes" id="UP000443506">
    <property type="component" value="Unassembled WGS sequence"/>
</dbReference>
<evidence type="ECO:0000313" key="9">
    <source>
        <dbReference type="EMBL" id="CAC8199642.1"/>
    </source>
</evidence>
<comment type="caution">
    <text evidence="11">The sequence shown here is derived from an EMBL/GenBank/DDBJ whole genome shotgun (WGS) entry which is preliminary data.</text>
</comment>
<evidence type="ECO:0000313" key="2">
    <source>
        <dbReference type="EMBL" id="CAA4086025.1"/>
    </source>
</evidence>
<reference evidence="13" key="2">
    <citation type="submission" date="2015-06" db="EMBL/GenBank/DDBJ databases">
        <authorList>
            <person name="Diene S.M."/>
            <person name="Von Dach E."/>
            <person name="Fankhauser C."/>
            <person name="Schrenzel J."/>
            <person name="Harbarth S."/>
            <person name="Francois P."/>
        </authorList>
    </citation>
    <scope>NUCLEOTIDE SEQUENCE</scope>
    <source>
        <strain evidence="13">MRSA_S26</strain>
    </source>
</reference>
<dbReference type="EMBL" id="JAAFLG010000034">
    <property type="protein sequence ID" value="NDP57352.1"/>
    <property type="molecule type" value="Genomic_DNA"/>
</dbReference>
<evidence type="ECO:0000313" key="25">
    <source>
        <dbReference type="Proteomes" id="UP000443506"/>
    </source>
</evidence>
<reference evidence="14" key="9">
    <citation type="journal article" date="2021" name="Front Med (Lausanne)">
        <title>The Prevalence and Determinants of Fusidic Acid Resistance Among Methicillin-Resistant Staphylococcus aureus Clinical Isolates in China.</title>
        <authorList>
            <person name="Zhao H."/>
            <person name="Wang X."/>
            <person name="Wang B."/>
            <person name="Xu Y."/>
            <person name="Rao L."/>
            <person name="Wan B."/>
            <person name="Guo Y."/>
            <person name="Wu X."/>
            <person name="Yu J."/>
            <person name="Chen L."/>
            <person name="Li M."/>
            <person name="Yu F."/>
        </authorList>
    </citation>
    <scope>NUCLEOTIDE SEQUENCE</scope>
    <source>
        <strain evidence="14">NC-4</strain>
    </source>
</reference>
<evidence type="ECO:0000313" key="8">
    <source>
        <dbReference type="EMBL" id="CAC5774508.1"/>
    </source>
</evidence>
<evidence type="ECO:0000313" key="4">
    <source>
        <dbReference type="EMBL" id="CAA4358615.1"/>
    </source>
</evidence>
<dbReference type="Proteomes" id="UP000442782">
    <property type="component" value="Unassembled WGS sequence"/>
</dbReference>
<dbReference type="Proteomes" id="UP000505390">
    <property type="component" value="Unassembled WGS sequence"/>
</dbReference>
<dbReference type="EMBL" id="RQTF01000273">
    <property type="protein sequence ID" value="RZI05849.1"/>
    <property type="molecule type" value="Genomic_DNA"/>
</dbReference>
<keyword evidence="1" id="KW-0472">Membrane</keyword>
<evidence type="ECO:0000313" key="32">
    <source>
        <dbReference type="Proteomes" id="UP000505390"/>
    </source>
</evidence>
<evidence type="ECO:0000313" key="28">
    <source>
        <dbReference type="Proteomes" id="UP000459702"/>
    </source>
</evidence>
<evidence type="ECO:0000313" key="15">
    <source>
        <dbReference type="EMBL" id="MVK34127.1"/>
    </source>
</evidence>
<keyword evidence="1" id="KW-1133">Transmembrane helix</keyword>
<dbReference type="Proteomes" id="UP000443708">
    <property type="component" value="Unassembled WGS sequence"/>
</dbReference>
<dbReference type="EMBL" id="WPXC01000006">
    <property type="protein sequence ID" value="MVM09654.1"/>
    <property type="molecule type" value="Genomic_DNA"/>
</dbReference>
<dbReference type="EMBL" id="LALQ01000056">
    <property type="protein sequence ID" value="KMR56257.1"/>
    <property type="molecule type" value="Genomic_DNA"/>
</dbReference>
<reference evidence="17 29" key="8">
    <citation type="submission" date="2020-01" db="EMBL/GenBank/DDBJ databases">
        <title>Analysis of Virulence and Antimicrobial Resistance Gene Carriage in Staphylococcus aureus Infections in Equids Using Whole Genome Sequencing.</title>
        <authorList>
            <person name="Little S.V."/>
            <person name="Hillhouse A.E."/>
            <person name="Cohen N.D."/>
            <person name="Lawhon S.D."/>
            <person name="Bryan L.K."/>
        </authorList>
    </citation>
    <scope>NUCLEOTIDE SEQUENCE [LARGE SCALE GENOMIC DNA]</scope>
    <source>
        <strain evidence="17 29">61-017</strain>
    </source>
</reference>
<dbReference type="Proteomes" id="UP000471199">
    <property type="component" value="Unassembled WGS sequence"/>
</dbReference>
<evidence type="ECO:0000313" key="30">
    <source>
        <dbReference type="Proteomes" id="UP000471199"/>
    </source>
</evidence>
<dbReference type="NCBIfam" id="NF047370">
    <property type="entry name" value="toxin_TsaT"/>
    <property type="match status" value="1"/>
</dbReference>
<proteinExistence type="predicted"/>
<dbReference type="SMR" id="A0A0D6HZ40"/>
<evidence type="ECO:0000313" key="18">
    <source>
        <dbReference type="EMBL" id="NUY13193.1"/>
    </source>
</evidence>
<evidence type="ECO:0000313" key="14">
    <source>
        <dbReference type="EMBL" id="MCE3361780.1"/>
    </source>
</evidence>
<gene>
    <name evidence="13" type="ORF">ACR79_05205</name>
    <name evidence="19" type="ORF">EIG94_12365</name>
    <name evidence="20" type="ORF">EIH03_12760</name>
    <name evidence="12" type="ORF">EP54_12105</name>
    <name evidence="11" type="ORF">EQ90_04000</name>
    <name evidence="15" type="ORF">GO814_03140</name>
    <name evidence="16" type="ORF">GO942_02960</name>
    <name evidence="18" type="ORF">GQX37_11790</name>
    <name evidence="17" type="ORF">GZ130_12285</name>
    <name evidence="14" type="ORF">LB359_05325</name>
    <name evidence="10" type="ORF">NCTC13131_00778</name>
    <name evidence="3" type="ORF">SAMEA1029512_00754</name>
    <name evidence="2" type="ORF">SAMEA1029528_00563</name>
    <name evidence="4" type="ORF">SAMEA2078260_00608</name>
    <name evidence="6" type="ORF">SAMEA2078588_00012</name>
    <name evidence="7" type="ORF">SAMEA2080344_00298</name>
    <name evidence="5" type="ORF">SAMEA2081063_00298</name>
    <name evidence="8" type="ORF">SAMEA4008575_00298</name>
    <name evidence="9" type="ORF">SAMEA70146418_00678</name>
</gene>
<dbReference type="EMBL" id="UAUZ02000002">
    <property type="protein sequence ID" value="CAD7353299.1"/>
    <property type="molecule type" value="Genomic_DNA"/>
</dbReference>
<feature type="transmembrane region" description="Helical" evidence="1">
    <location>
        <begin position="6"/>
        <end position="26"/>
    </location>
</feature>
<evidence type="ECO:0000313" key="19">
    <source>
        <dbReference type="EMBL" id="RZH91349.1"/>
    </source>
</evidence>